<evidence type="ECO:0000313" key="9">
    <source>
        <dbReference type="WBParaSite" id="EVEC_0000935301-mRNA-1"/>
    </source>
</evidence>
<evidence type="ECO:0000256" key="5">
    <source>
        <dbReference type="ARBA" id="ARBA00023228"/>
    </source>
</evidence>
<accession>A0A0N4VF43</accession>
<evidence type="ECO:0000256" key="3">
    <source>
        <dbReference type="ARBA" id="ARBA00007795"/>
    </source>
</evidence>
<dbReference type="GO" id="GO:0043066">
    <property type="term" value="P:negative regulation of apoptotic process"/>
    <property type="evidence" value="ECO:0007669"/>
    <property type="project" value="InterPro"/>
</dbReference>
<dbReference type="AlphaFoldDB" id="A0A0N4VF43"/>
<proteinExistence type="inferred from homology"/>
<evidence type="ECO:0000256" key="4">
    <source>
        <dbReference type="ARBA" id="ARBA00022490"/>
    </source>
</evidence>
<dbReference type="GO" id="GO:0005764">
    <property type="term" value="C:lysosome"/>
    <property type="evidence" value="ECO:0007669"/>
    <property type="project" value="UniProtKB-SubCell"/>
</dbReference>
<dbReference type="GO" id="GO:1904263">
    <property type="term" value="P:positive regulation of TORC1 signaling"/>
    <property type="evidence" value="ECO:0007669"/>
    <property type="project" value="TreeGrafter"/>
</dbReference>
<gene>
    <name evidence="7" type="ORF">EVEC_LOCUS8763</name>
</gene>
<evidence type="ECO:0000313" key="7">
    <source>
        <dbReference type="EMBL" id="VDD94012.1"/>
    </source>
</evidence>
<dbReference type="GO" id="GO:0071230">
    <property type="term" value="P:cellular response to amino acid stimulus"/>
    <property type="evidence" value="ECO:0007669"/>
    <property type="project" value="TreeGrafter"/>
</dbReference>
<keyword evidence="4" id="KW-0963">Cytoplasm</keyword>
<comment type="similarity">
    <text evidence="3">Belongs to the LAMTOR5 family.</text>
</comment>
<dbReference type="GO" id="GO:0005085">
    <property type="term" value="F:guanyl-nucleotide exchange factor activity"/>
    <property type="evidence" value="ECO:0007669"/>
    <property type="project" value="TreeGrafter"/>
</dbReference>
<dbReference type="Pfam" id="PF16672">
    <property type="entry name" value="LAMTOR5"/>
    <property type="match status" value="1"/>
</dbReference>
<dbReference type="InterPro" id="IPR024135">
    <property type="entry name" value="LAMTOR5"/>
</dbReference>
<keyword evidence="5" id="KW-0458">Lysosome</keyword>
<name>A0A0N4VF43_ENTVE</name>
<evidence type="ECO:0000256" key="2">
    <source>
        <dbReference type="ARBA" id="ARBA00004496"/>
    </source>
</evidence>
<comment type="subcellular location">
    <subcellularLocation>
        <location evidence="2">Cytoplasm</location>
    </subcellularLocation>
    <subcellularLocation>
        <location evidence="1">Lysosome</location>
    </subcellularLocation>
</comment>
<evidence type="ECO:0000256" key="6">
    <source>
        <dbReference type="ARBA" id="ARBA00032692"/>
    </source>
</evidence>
<reference evidence="9" key="1">
    <citation type="submission" date="2017-02" db="UniProtKB">
        <authorList>
            <consortium name="WormBaseParasite"/>
        </authorList>
    </citation>
    <scope>IDENTIFICATION</scope>
</reference>
<dbReference type="PANTHER" id="PTHR13342:SF2">
    <property type="entry name" value="RAGULATOR COMPLEX PROTEIN LAMTOR5"/>
    <property type="match status" value="1"/>
</dbReference>
<dbReference type="GO" id="GO:0071986">
    <property type="term" value="C:Ragulator complex"/>
    <property type="evidence" value="ECO:0007669"/>
    <property type="project" value="InterPro"/>
</dbReference>
<protein>
    <recommendedName>
        <fullName evidence="6">Late endosomal/lysosomal adaptor and MAPK and MTOR activator 5</fullName>
    </recommendedName>
</protein>
<dbReference type="WBParaSite" id="EVEC_0000935301-mRNA-1">
    <property type="protein sequence ID" value="EVEC_0000935301-mRNA-1"/>
    <property type="gene ID" value="EVEC_0000935301"/>
</dbReference>
<dbReference type="Gene3D" id="3.30.450.30">
    <property type="entry name" value="Dynein light chain 2a, cytoplasmic"/>
    <property type="match status" value="1"/>
</dbReference>
<reference evidence="7 8" key="2">
    <citation type="submission" date="2018-10" db="EMBL/GenBank/DDBJ databases">
        <authorList>
            <consortium name="Pathogen Informatics"/>
        </authorList>
    </citation>
    <scope>NUCLEOTIDE SEQUENCE [LARGE SCALE GENOMIC DNA]</scope>
</reference>
<evidence type="ECO:0000256" key="1">
    <source>
        <dbReference type="ARBA" id="ARBA00004371"/>
    </source>
</evidence>
<dbReference type="Proteomes" id="UP000274131">
    <property type="component" value="Unassembled WGS sequence"/>
</dbReference>
<keyword evidence="8" id="KW-1185">Reference proteome</keyword>
<evidence type="ECO:0000313" key="8">
    <source>
        <dbReference type="Proteomes" id="UP000274131"/>
    </source>
</evidence>
<dbReference type="EMBL" id="UXUI01009598">
    <property type="protein sequence ID" value="VDD94012.1"/>
    <property type="molecule type" value="Genomic_DNA"/>
</dbReference>
<organism evidence="9">
    <name type="scientific">Enterobius vermicularis</name>
    <name type="common">Human pinworm</name>
    <dbReference type="NCBI Taxonomy" id="51028"/>
    <lineage>
        <taxon>Eukaryota</taxon>
        <taxon>Metazoa</taxon>
        <taxon>Ecdysozoa</taxon>
        <taxon>Nematoda</taxon>
        <taxon>Chromadorea</taxon>
        <taxon>Rhabditida</taxon>
        <taxon>Spirurina</taxon>
        <taxon>Oxyuridomorpha</taxon>
        <taxon>Oxyuroidea</taxon>
        <taxon>Oxyuridae</taxon>
        <taxon>Enterobius</taxon>
    </lineage>
</organism>
<dbReference type="PANTHER" id="PTHR13342">
    <property type="entry name" value="RAGULATOR COMPLEX PROTEIN LAMTOR5"/>
    <property type="match status" value="1"/>
</dbReference>
<sequence>MSSDFSVCMRSLCCGFVSGLADQLSLRHCLLQVYLFYFTDSQEVSSCCTRLFCCEESQVFARQTGRVTIIVGEVEKQAEDEKISSWKDEEMNNKRIAVDKKHLSCVRLMKSQDCPGTENVVSHPVNHGNEMWDGEMFLIKRECHLREECKICLWFVIRRDNFRISKHSVQCLPKIWMEDSTVTGAICVDDSGFTISQQGMVDHESVAAATRDIIVLAKKLDRTSSETPTVILSSDNHNTIITQDDSVTIAVQKKKVSG</sequence>